<keyword evidence="3 4" id="KW-0378">Hydrolase</keyword>
<dbReference type="InterPro" id="IPR006035">
    <property type="entry name" value="Ureohydrolase"/>
</dbReference>
<dbReference type="PROSITE" id="PS01053">
    <property type="entry name" value="ARGINASE_1"/>
    <property type="match status" value="1"/>
</dbReference>
<name>A0ABX0SG57_9ACTN</name>
<accession>A0ABX0SG57</accession>
<dbReference type="InterPro" id="IPR005925">
    <property type="entry name" value="Agmatinase-rel"/>
</dbReference>
<dbReference type="PROSITE" id="PS51409">
    <property type="entry name" value="ARGINASE_2"/>
    <property type="match status" value="1"/>
</dbReference>
<comment type="caution">
    <text evidence="6">The sequence shown here is derived from an EMBL/GenBank/DDBJ whole genome shotgun (WGS) entry which is preliminary data.</text>
</comment>
<evidence type="ECO:0000256" key="5">
    <source>
        <dbReference type="SAM" id="MobiDB-lite"/>
    </source>
</evidence>
<dbReference type="InterPro" id="IPR023696">
    <property type="entry name" value="Ureohydrolase_dom_sf"/>
</dbReference>
<gene>
    <name evidence="6" type="ORF">FB473_000317</name>
</gene>
<proteinExistence type="inferred from homology"/>
<dbReference type="CDD" id="cd09990">
    <property type="entry name" value="Agmatinase-like"/>
    <property type="match status" value="1"/>
</dbReference>
<sequence length="406" mass="44015">MAENTPEPHEHEHDHEHDHGHHHELWPEGFWVQPPRLGKGLEGHGAVDDFNKDRKPGPIYVNRRAEGGFSGIQTFAKLPVCLTPEDLVAGEMDVAICGVPWDSTAGGRSGTNHGPLAIRMCDYVGGYGFPHSHLDVRVDALADLNVCDYGDSPIKVGNTPATFEGIRKFVGTIVESDAIPIIMGGDHAITWPCATAVADHYGYGKVGIVHFDAHADTGDDMHGSLASHGTPMRKLIESGAVPGKNFVQVGLRGYWPDQELLNWMDTQQMRTHFMAEIIHDGFDKVLDRAIDEALDGADRLYLSLDIDVTDPGYAPGTGTPVAGGLTSIDVLTAVRRLAAEVGIVAMDVVEVSPPYDNQGQITVLLANRAIREALTGIAMRRRGLITPRYADPRSLWTEPGTEPPAN</sequence>
<evidence type="ECO:0000313" key="7">
    <source>
        <dbReference type="Proteomes" id="UP000749311"/>
    </source>
</evidence>
<dbReference type="PANTHER" id="PTHR11358">
    <property type="entry name" value="ARGINASE/AGMATINASE"/>
    <property type="match status" value="1"/>
</dbReference>
<dbReference type="Proteomes" id="UP000749311">
    <property type="component" value="Unassembled WGS sequence"/>
</dbReference>
<keyword evidence="7" id="KW-1185">Reference proteome</keyword>
<evidence type="ECO:0000256" key="3">
    <source>
        <dbReference type="ARBA" id="ARBA00022801"/>
    </source>
</evidence>
<evidence type="ECO:0000256" key="4">
    <source>
        <dbReference type="RuleBase" id="RU003684"/>
    </source>
</evidence>
<feature type="region of interest" description="Disordered" evidence="5">
    <location>
        <begin position="1"/>
        <end position="23"/>
    </location>
</feature>
<organism evidence="6 7">
    <name type="scientific">Brooklawnia cerclae</name>
    <dbReference type="NCBI Taxonomy" id="349934"/>
    <lineage>
        <taxon>Bacteria</taxon>
        <taxon>Bacillati</taxon>
        <taxon>Actinomycetota</taxon>
        <taxon>Actinomycetes</taxon>
        <taxon>Propionibacteriales</taxon>
        <taxon>Propionibacteriaceae</taxon>
        <taxon>Brooklawnia</taxon>
    </lineage>
</organism>
<dbReference type="EMBL" id="JAAMOZ010000001">
    <property type="protein sequence ID" value="NIH55672.1"/>
    <property type="molecule type" value="Genomic_DNA"/>
</dbReference>
<keyword evidence="2" id="KW-0479">Metal-binding</keyword>
<evidence type="ECO:0000256" key="2">
    <source>
        <dbReference type="ARBA" id="ARBA00022723"/>
    </source>
</evidence>
<reference evidence="6 7" key="1">
    <citation type="submission" date="2020-02" db="EMBL/GenBank/DDBJ databases">
        <title>Sequencing the genomes of 1000 actinobacteria strains.</title>
        <authorList>
            <person name="Klenk H.-P."/>
        </authorList>
    </citation>
    <scope>NUCLEOTIDE SEQUENCE [LARGE SCALE GENOMIC DNA]</scope>
    <source>
        <strain evidence="6 7">DSM 19609</strain>
    </source>
</reference>
<dbReference type="InterPro" id="IPR020855">
    <property type="entry name" value="Ureohydrolase_Mn_BS"/>
</dbReference>
<dbReference type="GO" id="GO:0008783">
    <property type="term" value="F:agmatinase activity"/>
    <property type="evidence" value="ECO:0007669"/>
    <property type="project" value="UniProtKB-EC"/>
</dbReference>
<dbReference type="Pfam" id="PF00491">
    <property type="entry name" value="Arginase"/>
    <property type="match status" value="1"/>
</dbReference>
<evidence type="ECO:0000313" key="6">
    <source>
        <dbReference type="EMBL" id="NIH55672.1"/>
    </source>
</evidence>
<dbReference type="PANTHER" id="PTHR11358:SF26">
    <property type="entry name" value="GUANIDINO ACID HYDROLASE, MITOCHONDRIAL"/>
    <property type="match status" value="1"/>
</dbReference>
<dbReference type="SUPFAM" id="SSF52768">
    <property type="entry name" value="Arginase/deacetylase"/>
    <property type="match status" value="1"/>
</dbReference>
<comment type="similarity">
    <text evidence="1">Belongs to the arginase family. Agmatinase subfamily.</text>
</comment>
<dbReference type="NCBIfam" id="TIGR01230">
    <property type="entry name" value="agmatinase"/>
    <property type="match status" value="1"/>
</dbReference>
<dbReference type="RefSeq" id="WP_167164206.1">
    <property type="nucleotide sequence ID" value="NZ_BAAAOO010000012.1"/>
</dbReference>
<evidence type="ECO:0000256" key="1">
    <source>
        <dbReference type="ARBA" id="ARBA00009227"/>
    </source>
</evidence>
<dbReference type="PRINTS" id="PR00116">
    <property type="entry name" value="ARGINASE"/>
</dbReference>
<dbReference type="EC" id="3.5.3.11" evidence="6"/>
<protein>
    <submittedName>
        <fullName evidence="6">Agmatinase</fullName>
        <ecNumber evidence="6">3.5.3.11</ecNumber>
    </submittedName>
</protein>
<dbReference type="Gene3D" id="3.40.800.10">
    <property type="entry name" value="Ureohydrolase domain"/>
    <property type="match status" value="1"/>
</dbReference>